<name>A0A451A1B8_9GAMM</name>
<accession>A0A451A1B8</accession>
<evidence type="ECO:0000313" key="2">
    <source>
        <dbReference type="EMBL" id="VFK70121.1"/>
    </source>
</evidence>
<dbReference type="AlphaFoldDB" id="A0A451A1B8"/>
<proteinExistence type="predicted"/>
<dbReference type="EMBL" id="CAADFZ010000009">
    <property type="protein sequence ID" value="VFK59826.1"/>
    <property type="molecule type" value="Genomic_DNA"/>
</dbReference>
<protein>
    <submittedName>
        <fullName evidence="1">Uncharacterized protein</fullName>
    </submittedName>
</protein>
<gene>
    <name evidence="1" type="ORF">BECKUNK1418G_GA0071005_100916</name>
    <name evidence="2" type="ORF">BECKUNK1418H_GA0071006_102416</name>
</gene>
<organism evidence="1">
    <name type="scientific">Candidatus Kentrum sp. UNK</name>
    <dbReference type="NCBI Taxonomy" id="2126344"/>
    <lineage>
        <taxon>Bacteria</taxon>
        <taxon>Pseudomonadati</taxon>
        <taxon>Pseudomonadota</taxon>
        <taxon>Gammaproteobacteria</taxon>
        <taxon>Candidatus Kentrum</taxon>
    </lineage>
</organism>
<sequence>MEHLRPRVMGVVPDAVTDLLAAKPSWHLADPGSGTGWSCGESAHHWPGTIGCRQDRAACRHTARRGTGYRLPHPLLDELVFALLGNLRQIPFGYGPGRSRLRVESRKVEMEQVMVESFDATPCYLRPQLIVKTLREPQGRIDDGI</sequence>
<reference evidence="1" key="1">
    <citation type="submission" date="2019-02" db="EMBL/GenBank/DDBJ databases">
        <authorList>
            <person name="Gruber-Vodicka R. H."/>
            <person name="Seah K. B. B."/>
        </authorList>
    </citation>
    <scope>NUCLEOTIDE SEQUENCE</scope>
    <source>
        <strain evidence="2">BECK_BY19</strain>
        <strain evidence="1">BECK_BY8</strain>
    </source>
</reference>
<evidence type="ECO:0000313" key="1">
    <source>
        <dbReference type="EMBL" id="VFK59826.1"/>
    </source>
</evidence>
<dbReference type="EMBL" id="CAADGD010000024">
    <property type="protein sequence ID" value="VFK70121.1"/>
    <property type="molecule type" value="Genomic_DNA"/>
</dbReference>